<evidence type="ECO:0000313" key="1">
    <source>
        <dbReference type="EMBL" id="CCQ43699.1"/>
    </source>
</evidence>
<protein>
    <submittedName>
        <fullName evidence="1">Alternative protein RANBP17</fullName>
    </submittedName>
</protein>
<dbReference type="PeptideAtlas" id="L8E953"/>
<dbReference type="ChiTaRS" id="RANBP17">
    <property type="organism name" value="human"/>
</dbReference>
<name>L8E953_HUMAN</name>
<sequence length="42" mass="5290">MNLQMIFARCRFQQLGEQFSWNQKHWIFSSICIIHFHHYYLS</sequence>
<gene>
    <name evidence="1" type="primary">RANBP17</name>
</gene>
<organism evidence="1">
    <name type="scientific">Homo sapiens</name>
    <name type="common">Human</name>
    <dbReference type="NCBI Taxonomy" id="9606"/>
    <lineage>
        <taxon>Eukaryota</taxon>
        <taxon>Metazoa</taxon>
        <taxon>Chordata</taxon>
        <taxon>Craniata</taxon>
        <taxon>Vertebrata</taxon>
        <taxon>Euteleostomi</taxon>
        <taxon>Mammalia</taxon>
        <taxon>Eutheria</taxon>
        <taxon>Euarchontoglires</taxon>
        <taxon>Primates</taxon>
        <taxon>Haplorrhini</taxon>
        <taxon>Catarrhini</taxon>
        <taxon>Hominidae</taxon>
        <taxon>Homo</taxon>
    </lineage>
</organism>
<reference evidence="1" key="1">
    <citation type="journal article" date="2013" name="PLoS ONE">
        <title>Direct detection of alternative open reading frames translation products in human significantly expands the proteome.</title>
        <authorList>
            <person name="Vanderperre B."/>
            <person name="Lucier J.-F."/>
            <person name="Motard J."/>
            <person name="Tremblay G."/>
            <person name="Vanderperre S."/>
            <person name="Wisztorski M."/>
            <person name="Salzet M."/>
            <person name="Boisvert F.-M."/>
            <person name="Roucou X."/>
        </authorList>
    </citation>
    <scope>NUCLEOTIDE SEQUENCE</scope>
</reference>
<accession>L8E953</accession>
<dbReference type="OrthoDB" id="244158at2759"/>
<dbReference type="AlphaFoldDB" id="L8E953"/>
<dbReference type="EMBL" id="HF584202">
    <property type="protein sequence ID" value="CCQ43699.1"/>
    <property type="molecule type" value="Genomic_DNA"/>
</dbReference>
<proteinExistence type="predicted"/>